<accession>A0A3T0N1N6</accession>
<dbReference type="EMBL" id="CP033219">
    <property type="protein sequence ID" value="AZV77902.1"/>
    <property type="molecule type" value="Genomic_DNA"/>
</dbReference>
<keyword evidence="3" id="KW-1185">Reference proteome</keyword>
<dbReference type="Pfam" id="PF10805">
    <property type="entry name" value="DUF2730"/>
    <property type="match status" value="1"/>
</dbReference>
<feature type="transmembrane region" description="Helical" evidence="1">
    <location>
        <begin position="6"/>
        <end position="24"/>
    </location>
</feature>
<dbReference type="InterPro" id="IPR020269">
    <property type="entry name" value="Phage_Mu_Releasin"/>
</dbReference>
<dbReference type="RefSeq" id="WP_127748463.1">
    <property type="nucleotide sequence ID" value="NZ_CP033219.1"/>
</dbReference>
<dbReference type="AlphaFoldDB" id="A0A3T0N1N6"/>
<keyword evidence="1" id="KW-0812">Transmembrane</keyword>
<dbReference type="Proteomes" id="UP000283063">
    <property type="component" value="Chromosome"/>
</dbReference>
<evidence type="ECO:0000313" key="2">
    <source>
        <dbReference type="EMBL" id="AZV77902.1"/>
    </source>
</evidence>
<reference evidence="2 3" key="1">
    <citation type="submission" date="2018-10" db="EMBL/GenBank/DDBJ databases">
        <title>Parasedimentitalea marina sp. nov., a psychrophilic bacterium isolated from deep seawater of the New Britain Trench.</title>
        <authorList>
            <person name="Cao J."/>
        </authorList>
    </citation>
    <scope>NUCLEOTIDE SEQUENCE [LARGE SCALE GENOMIC DNA]</scope>
    <source>
        <strain evidence="2 3">W43</strain>
    </source>
</reference>
<name>A0A3T0N1N6_9RHOB</name>
<evidence type="ECO:0000256" key="1">
    <source>
        <dbReference type="SAM" id="Phobius"/>
    </source>
</evidence>
<sequence length="111" mass="12891">MDLDTSIKFTNLAMAVAAIIYTWFATRRKDVDKRFHTGSKRMDEHDLKIQKLEQEVRTLPSKNEFHDLNIGIERMNGNVKAILTQMESLSASQDRVERTVGAHEKFLRDLK</sequence>
<dbReference type="KEGG" id="sedi:EBB79_08335"/>
<keyword evidence="1" id="KW-0472">Membrane</keyword>
<protein>
    <submittedName>
        <fullName evidence="2">DUF2730 family protein</fullName>
    </submittedName>
</protein>
<proteinExistence type="predicted"/>
<keyword evidence="1" id="KW-1133">Transmembrane helix</keyword>
<dbReference type="OrthoDB" id="7645981at2"/>
<evidence type="ECO:0000313" key="3">
    <source>
        <dbReference type="Proteomes" id="UP000283063"/>
    </source>
</evidence>
<organism evidence="2 3">
    <name type="scientific">Parasedimentitalea marina</name>
    <dbReference type="NCBI Taxonomy" id="2483033"/>
    <lineage>
        <taxon>Bacteria</taxon>
        <taxon>Pseudomonadati</taxon>
        <taxon>Pseudomonadota</taxon>
        <taxon>Alphaproteobacteria</taxon>
        <taxon>Rhodobacterales</taxon>
        <taxon>Paracoccaceae</taxon>
        <taxon>Parasedimentitalea</taxon>
    </lineage>
</organism>
<gene>
    <name evidence="2" type="ORF">EBB79_08335</name>
</gene>